<dbReference type="OrthoDB" id="9777711at2"/>
<reference evidence="4" key="1">
    <citation type="submission" date="2016-07" db="EMBL/GenBank/DDBJ databases">
        <title>Sequence Frankia sp. strain CcI1.17.</title>
        <authorList>
            <person name="Ghodhbane-Gtari F."/>
            <person name="Swanson E."/>
            <person name="Gueddou A."/>
            <person name="Morris K."/>
            <person name="Hezbri K."/>
            <person name="Ktari A."/>
            <person name="Nouioui I."/>
            <person name="Abebe-Akele F."/>
            <person name="Simpson S."/>
            <person name="Thomas K."/>
            <person name="Gtari M."/>
            <person name="Tisa L.S."/>
            <person name="Hurst S."/>
        </authorList>
    </citation>
    <scope>NUCLEOTIDE SEQUENCE [LARGE SCALE GENOMIC DNA]</scope>
    <source>
        <strain evidence="4">Cc1.17</strain>
    </source>
</reference>
<evidence type="ECO:0000313" key="3">
    <source>
        <dbReference type="EMBL" id="OHV39490.1"/>
    </source>
</evidence>
<gene>
    <name evidence="3" type="ORF">CC117_14905</name>
</gene>
<dbReference type="Proteomes" id="UP000179627">
    <property type="component" value="Unassembled WGS sequence"/>
</dbReference>
<dbReference type="Gene3D" id="3.90.226.10">
    <property type="entry name" value="2-enoyl-CoA Hydratase, Chain A, domain 1"/>
    <property type="match status" value="1"/>
</dbReference>
<dbReference type="InterPro" id="IPR018376">
    <property type="entry name" value="Enoyl-CoA_hyd/isom_CS"/>
</dbReference>
<dbReference type="InterPro" id="IPR001753">
    <property type="entry name" value="Enoyl-CoA_hydra/iso"/>
</dbReference>
<dbReference type="SUPFAM" id="SSF52096">
    <property type="entry name" value="ClpP/crotonase"/>
    <property type="match status" value="1"/>
</dbReference>
<dbReference type="AlphaFoldDB" id="A0A1S1QZV6"/>
<evidence type="ECO:0000313" key="4">
    <source>
        <dbReference type="Proteomes" id="UP000179627"/>
    </source>
</evidence>
<name>A0A1S1QZV6_9ACTN</name>
<dbReference type="Gene3D" id="1.10.12.10">
    <property type="entry name" value="Lyase 2-enoyl-coa Hydratase, Chain A, domain 2"/>
    <property type="match status" value="1"/>
</dbReference>
<accession>A0A1S1QZV6</accession>
<dbReference type="RefSeq" id="WP_071083591.1">
    <property type="nucleotide sequence ID" value="NZ_MBLM01000102.1"/>
</dbReference>
<dbReference type="GO" id="GO:0003824">
    <property type="term" value="F:catalytic activity"/>
    <property type="evidence" value="ECO:0007669"/>
    <property type="project" value="InterPro"/>
</dbReference>
<protein>
    <submittedName>
        <fullName evidence="3">Enoyl-CoA hydratase</fullName>
    </submittedName>
</protein>
<dbReference type="Pfam" id="PF00378">
    <property type="entry name" value="ECH_1"/>
    <property type="match status" value="1"/>
</dbReference>
<organism evidence="3 4">
    <name type="scientific">Parafrankia colletiae</name>
    <dbReference type="NCBI Taxonomy" id="573497"/>
    <lineage>
        <taxon>Bacteria</taxon>
        <taxon>Bacillati</taxon>
        <taxon>Actinomycetota</taxon>
        <taxon>Actinomycetes</taxon>
        <taxon>Frankiales</taxon>
        <taxon>Frankiaceae</taxon>
        <taxon>Parafrankia</taxon>
    </lineage>
</organism>
<keyword evidence="4" id="KW-1185">Reference proteome</keyword>
<sequence length="278" mass="29538">MSDENTSPAGAGAPDGPEPDELIYAVEDAIATITLNRPQVRNAFTLTMIDRWADALRTAEADPQVRVVVVTGAGGAFCSGIDLAVLSGIEPTPIARRRMLTEGVHKVARAALDLSKPLIAAISGVAVGAGLDMALMCDMRFAARSARLSEGYIRIGLVPGDGGTYLLPRLVGPAKALELLLSGDTVDGVEAERIGLVNRVHDDEALLAETYAFARRLAGMSPISSAMIKKAVYQSQHLDLRTNLDLIASHMAIVQSTEDYAEARAAFGERRAPTFVNR</sequence>
<dbReference type="InterPro" id="IPR014748">
    <property type="entry name" value="Enoyl-CoA_hydra_C"/>
</dbReference>
<comment type="similarity">
    <text evidence="1 2">Belongs to the enoyl-CoA hydratase/isomerase family.</text>
</comment>
<dbReference type="PROSITE" id="PS00166">
    <property type="entry name" value="ENOYL_COA_HYDRATASE"/>
    <property type="match status" value="1"/>
</dbReference>
<dbReference type="PANTHER" id="PTHR43802:SF1">
    <property type="entry name" value="IP11341P-RELATED"/>
    <property type="match status" value="1"/>
</dbReference>
<evidence type="ECO:0000256" key="2">
    <source>
        <dbReference type="RuleBase" id="RU003707"/>
    </source>
</evidence>
<dbReference type="InterPro" id="IPR029045">
    <property type="entry name" value="ClpP/crotonase-like_dom_sf"/>
</dbReference>
<proteinExistence type="inferred from homology"/>
<dbReference type="CDD" id="cd06558">
    <property type="entry name" value="crotonase-like"/>
    <property type="match status" value="1"/>
</dbReference>
<evidence type="ECO:0000256" key="1">
    <source>
        <dbReference type="ARBA" id="ARBA00005254"/>
    </source>
</evidence>
<comment type="caution">
    <text evidence="3">The sequence shown here is derived from an EMBL/GenBank/DDBJ whole genome shotgun (WGS) entry which is preliminary data.</text>
</comment>
<dbReference type="EMBL" id="MBLM01000102">
    <property type="protein sequence ID" value="OHV39490.1"/>
    <property type="molecule type" value="Genomic_DNA"/>
</dbReference>
<dbReference type="PANTHER" id="PTHR43802">
    <property type="entry name" value="ENOYL-COA HYDRATASE"/>
    <property type="match status" value="1"/>
</dbReference>